<organism evidence="6 7">
    <name type="scientific">Chitinophaga eiseniae</name>
    <dbReference type="NCBI Taxonomy" id="634771"/>
    <lineage>
        <taxon>Bacteria</taxon>
        <taxon>Pseudomonadati</taxon>
        <taxon>Bacteroidota</taxon>
        <taxon>Chitinophagia</taxon>
        <taxon>Chitinophagales</taxon>
        <taxon>Chitinophagaceae</taxon>
        <taxon>Chitinophaga</taxon>
    </lineage>
</organism>
<dbReference type="EMBL" id="FUWZ01000006">
    <property type="protein sequence ID" value="SKA44155.1"/>
    <property type="molecule type" value="Genomic_DNA"/>
</dbReference>
<dbReference type="Gene3D" id="1.10.357.10">
    <property type="entry name" value="Tetracycline Repressor, domain 2"/>
    <property type="match status" value="1"/>
</dbReference>
<feature type="domain" description="HTH tetR-type" evidence="5">
    <location>
        <begin position="5"/>
        <end position="65"/>
    </location>
</feature>
<dbReference type="OrthoDB" id="9787680at2"/>
<name>A0A1T4TUJ9_9BACT</name>
<feature type="DNA-binding region" description="H-T-H motif" evidence="4">
    <location>
        <begin position="28"/>
        <end position="47"/>
    </location>
</feature>
<evidence type="ECO:0000256" key="4">
    <source>
        <dbReference type="PROSITE-ProRule" id="PRU00335"/>
    </source>
</evidence>
<dbReference type="PANTHER" id="PTHR47506">
    <property type="entry name" value="TRANSCRIPTIONAL REGULATORY PROTEIN"/>
    <property type="match status" value="1"/>
</dbReference>
<dbReference type="RefSeq" id="WP_159456231.1">
    <property type="nucleotide sequence ID" value="NZ_FUWZ01000006.1"/>
</dbReference>
<evidence type="ECO:0000259" key="5">
    <source>
        <dbReference type="PROSITE" id="PS50977"/>
    </source>
</evidence>
<keyword evidence="3" id="KW-0804">Transcription</keyword>
<sequence length="183" mass="20338">MARPGNPKEKLLSTAARLFYKQGYQATGINQLLDEAGVAKASLYTHFGSREALALAYLKEARATWFRAFIAVVEKEKKPAARLLAIFSFLEASLPANDFRGCRFINMQAELAGESPLLQAQIKAHKQQLRQYVRQLATDAGKAPLTGDTAYLLFESAIVESMVHRDLWPVKTAVKQVKQLLSV</sequence>
<dbReference type="GO" id="GO:0003677">
    <property type="term" value="F:DNA binding"/>
    <property type="evidence" value="ECO:0007669"/>
    <property type="project" value="UniProtKB-UniRule"/>
</dbReference>
<keyword evidence="1" id="KW-0805">Transcription regulation</keyword>
<protein>
    <submittedName>
        <fullName evidence="6">DNA-binding transcriptional regulator, AcrR family</fullName>
    </submittedName>
</protein>
<evidence type="ECO:0000313" key="7">
    <source>
        <dbReference type="Proteomes" id="UP000190367"/>
    </source>
</evidence>
<dbReference type="SUPFAM" id="SSF48498">
    <property type="entry name" value="Tetracyclin repressor-like, C-terminal domain"/>
    <property type="match status" value="1"/>
</dbReference>
<dbReference type="PROSITE" id="PS50977">
    <property type="entry name" value="HTH_TETR_2"/>
    <property type="match status" value="1"/>
</dbReference>
<dbReference type="InterPro" id="IPR001647">
    <property type="entry name" value="HTH_TetR"/>
</dbReference>
<dbReference type="PRINTS" id="PR00455">
    <property type="entry name" value="HTHTETR"/>
</dbReference>
<dbReference type="SUPFAM" id="SSF46689">
    <property type="entry name" value="Homeodomain-like"/>
    <property type="match status" value="1"/>
</dbReference>
<dbReference type="InterPro" id="IPR009057">
    <property type="entry name" value="Homeodomain-like_sf"/>
</dbReference>
<dbReference type="AlphaFoldDB" id="A0A1T4TUJ9"/>
<dbReference type="Proteomes" id="UP000190367">
    <property type="component" value="Unassembled WGS sequence"/>
</dbReference>
<keyword evidence="2 4" id="KW-0238">DNA-binding</keyword>
<proteinExistence type="predicted"/>
<evidence type="ECO:0000256" key="2">
    <source>
        <dbReference type="ARBA" id="ARBA00023125"/>
    </source>
</evidence>
<evidence type="ECO:0000313" key="6">
    <source>
        <dbReference type="EMBL" id="SKA44155.1"/>
    </source>
</evidence>
<dbReference type="InterPro" id="IPR036271">
    <property type="entry name" value="Tet_transcr_reg_TetR-rel_C_sf"/>
</dbReference>
<dbReference type="STRING" id="634771.SAMN04488128_106339"/>
<accession>A0A1T4TUJ9</accession>
<dbReference type="PANTHER" id="PTHR47506:SF1">
    <property type="entry name" value="HTH-TYPE TRANSCRIPTIONAL REGULATOR YJDC"/>
    <property type="match status" value="1"/>
</dbReference>
<gene>
    <name evidence="6" type="ORF">SAMN04488128_106339</name>
</gene>
<dbReference type="Pfam" id="PF00440">
    <property type="entry name" value="TetR_N"/>
    <property type="match status" value="1"/>
</dbReference>
<reference evidence="7" key="1">
    <citation type="submission" date="2017-02" db="EMBL/GenBank/DDBJ databases">
        <authorList>
            <person name="Varghese N."/>
            <person name="Submissions S."/>
        </authorList>
    </citation>
    <scope>NUCLEOTIDE SEQUENCE [LARGE SCALE GENOMIC DNA]</scope>
    <source>
        <strain evidence="7">DSM 22224</strain>
    </source>
</reference>
<keyword evidence="7" id="KW-1185">Reference proteome</keyword>
<evidence type="ECO:0000256" key="3">
    <source>
        <dbReference type="ARBA" id="ARBA00023163"/>
    </source>
</evidence>
<evidence type="ECO:0000256" key="1">
    <source>
        <dbReference type="ARBA" id="ARBA00023015"/>
    </source>
</evidence>